<dbReference type="EMBL" id="CM003533">
    <property type="protein sequence ID" value="RCV31129.1"/>
    <property type="molecule type" value="Genomic_DNA"/>
</dbReference>
<name>A0A368RLP9_SETIT</name>
<accession>A0A368RLP9</accession>
<dbReference type="AlphaFoldDB" id="A0A368RLP9"/>
<reference evidence="1" key="2">
    <citation type="submission" date="2015-07" db="EMBL/GenBank/DDBJ databases">
        <authorList>
            <person name="Noorani M."/>
        </authorList>
    </citation>
    <scope>NUCLEOTIDE SEQUENCE</scope>
    <source>
        <strain evidence="1">Yugu1</strain>
    </source>
</reference>
<gene>
    <name evidence="1" type="ORF">SETIT_6G152000v2</name>
</gene>
<reference evidence="1" key="1">
    <citation type="journal article" date="2012" name="Nat. Biotechnol.">
        <title>Reference genome sequence of the model plant Setaria.</title>
        <authorList>
            <person name="Bennetzen J.L."/>
            <person name="Schmutz J."/>
            <person name="Wang H."/>
            <person name="Percifield R."/>
            <person name="Hawkins J."/>
            <person name="Pontaroli A.C."/>
            <person name="Estep M."/>
            <person name="Feng L."/>
            <person name="Vaughn J.N."/>
            <person name="Grimwood J."/>
            <person name="Jenkins J."/>
            <person name="Barry K."/>
            <person name="Lindquist E."/>
            <person name="Hellsten U."/>
            <person name="Deshpande S."/>
            <person name="Wang X."/>
            <person name="Wu X."/>
            <person name="Mitros T."/>
            <person name="Triplett J."/>
            <person name="Yang X."/>
            <person name="Ye C.Y."/>
            <person name="Mauro-Herrera M."/>
            <person name="Wang L."/>
            <person name="Li P."/>
            <person name="Sharma M."/>
            <person name="Sharma R."/>
            <person name="Ronald P.C."/>
            <person name="Panaud O."/>
            <person name="Kellogg E.A."/>
            <person name="Brutnell T.P."/>
            <person name="Doust A.N."/>
            <person name="Tuskan G.A."/>
            <person name="Rokhsar D."/>
            <person name="Devos K.M."/>
        </authorList>
    </citation>
    <scope>NUCLEOTIDE SEQUENCE [LARGE SCALE GENOMIC DNA]</scope>
    <source>
        <strain evidence="1">Yugu1</strain>
    </source>
</reference>
<dbReference type="SUPFAM" id="SSF52058">
    <property type="entry name" value="L domain-like"/>
    <property type="match status" value="1"/>
</dbReference>
<sequence>MDLAEIIIRSDNIDDAAEEIIDFLERTRQDGVIYLDGWYGAGIGASTILKAVVERYRSSSSGDATRKAAGLDKIIHIGCSLWQSKRSLQKVMAFFDQGDEEEDFDGVHQAARGVIPQVKWAILNELSNSKFLVVFHNGSGSYVDLWECGVPIMGVMNKRVLWTSRGRFLFHGVKDEDVKELAGLSDVTISDTFRCFFHSEAKEVATGNDINWGTHAANYRVCNGIIQDTNGCGRSAWEISDALHRNMNLGGRWVSVSGQHAVEVQGPTSFFWTEAIIEGGMFKHLDRSRLRFSSPSFLSCSNLRFLLLDHCKDKNGAPSLGGEQYCIQGSTGTCFLKLWMLDMMAELRELNVIGPDNWSMSHLHSCSGVGSNSRKLLKLGVVGEPKDSDDIIGNSTGSHMHRQPSSFPDLSSWEILKTEIGYNTLAPLLESFSFTSNTTTKIKSISFRGCVMLKSLLLKGLFDMLEELDMSGTSVKTLDLREIQALHLIRLPLLGCEKLRGILWPEQKDELIMLEVLRIDHTTHALWAREDSKQDATGESTSAESPSVAIRIGIQGFFDHFVNIGFDNFLHAVISSTGGYRGASQALVHDSEQKVQAINMQNAAGNLYVDDLISTFEDNSQTVVANEGDVADVPVIKWMWPCPLIPMDSDWAHCYIRIQDSDWAHCPLRGLGFSASFKS</sequence>
<organism evidence="1">
    <name type="scientific">Setaria italica</name>
    <name type="common">Foxtail millet</name>
    <name type="synonym">Panicum italicum</name>
    <dbReference type="NCBI Taxonomy" id="4555"/>
    <lineage>
        <taxon>Eukaryota</taxon>
        <taxon>Viridiplantae</taxon>
        <taxon>Streptophyta</taxon>
        <taxon>Embryophyta</taxon>
        <taxon>Tracheophyta</taxon>
        <taxon>Spermatophyta</taxon>
        <taxon>Magnoliopsida</taxon>
        <taxon>Liliopsida</taxon>
        <taxon>Poales</taxon>
        <taxon>Poaceae</taxon>
        <taxon>PACMAD clade</taxon>
        <taxon>Panicoideae</taxon>
        <taxon>Panicodae</taxon>
        <taxon>Paniceae</taxon>
        <taxon>Cenchrinae</taxon>
        <taxon>Setaria</taxon>
    </lineage>
</organism>
<dbReference type="OrthoDB" id="695871at2759"/>
<evidence type="ECO:0000313" key="1">
    <source>
        <dbReference type="EMBL" id="RCV31129.1"/>
    </source>
</evidence>
<proteinExistence type="predicted"/>
<protein>
    <recommendedName>
        <fullName evidence="2">NB-ARC domain-containing protein</fullName>
    </recommendedName>
</protein>
<evidence type="ECO:0008006" key="2">
    <source>
        <dbReference type="Google" id="ProtNLM"/>
    </source>
</evidence>